<feature type="transmembrane region" description="Helical" evidence="1">
    <location>
        <begin position="178"/>
        <end position="202"/>
    </location>
</feature>
<accession>A0A8B8EBZ1</accession>
<keyword evidence="1" id="KW-0812">Transmembrane</keyword>
<keyword evidence="1" id="KW-0472">Membrane</keyword>
<evidence type="ECO:0000256" key="1">
    <source>
        <dbReference type="SAM" id="Phobius"/>
    </source>
</evidence>
<evidence type="ECO:0000313" key="3">
    <source>
        <dbReference type="Proteomes" id="UP000694844"/>
    </source>
</evidence>
<keyword evidence="2" id="KW-0732">Signal</keyword>
<organism evidence="3 4">
    <name type="scientific">Crassostrea virginica</name>
    <name type="common">Eastern oyster</name>
    <dbReference type="NCBI Taxonomy" id="6565"/>
    <lineage>
        <taxon>Eukaryota</taxon>
        <taxon>Metazoa</taxon>
        <taxon>Spiralia</taxon>
        <taxon>Lophotrochozoa</taxon>
        <taxon>Mollusca</taxon>
        <taxon>Bivalvia</taxon>
        <taxon>Autobranchia</taxon>
        <taxon>Pteriomorphia</taxon>
        <taxon>Ostreida</taxon>
        <taxon>Ostreoidea</taxon>
        <taxon>Ostreidae</taxon>
        <taxon>Crassostrea</taxon>
    </lineage>
</organism>
<evidence type="ECO:0000256" key="2">
    <source>
        <dbReference type="SAM" id="SignalP"/>
    </source>
</evidence>
<dbReference type="AlphaFoldDB" id="A0A8B8EBZ1"/>
<dbReference type="OrthoDB" id="6630975at2759"/>
<keyword evidence="1" id="KW-1133">Transmembrane helix</keyword>
<dbReference type="GeneID" id="111133218"/>
<proteinExistence type="predicted"/>
<dbReference type="Proteomes" id="UP000694844">
    <property type="component" value="Chromosome 5"/>
</dbReference>
<evidence type="ECO:0000313" key="4">
    <source>
        <dbReference type="RefSeq" id="XP_022337093.1"/>
    </source>
</evidence>
<name>A0A8B8EBZ1_CRAVI</name>
<gene>
    <name evidence="4" type="primary">LOC111133218</name>
</gene>
<dbReference type="RefSeq" id="XP_022337093.1">
    <property type="nucleotide sequence ID" value="XM_022481385.1"/>
</dbReference>
<keyword evidence="3" id="KW-1185">Reference proteome</keyword>
<protein>
    <submittedName>
        <fullName evidence="4">Uncharacterized protein LOC111133218 isoform X5</fullName>
    </submittedName>
</protein>
<feature type="chain" id="PRO_5034190105" evidence="2">
    <location>
        <begin position="25"/>
        <end position="210"/>
    </location>
</feature>
<feature type="signal peptide" evidence="2">
    <location>
        <begin position="1"/>
        <end position="24"/>
    </location>
</feature>
<sequence length="210" mass="24200">MDLHKNILPVLGILLASFFLFCESISEIQQFSPAYDCKETSGYKFPVYSRPYCPRNEKEWNRRKAKLNCSKGTYACFPNNEFTELIEFCYPYLPERFRIEKGVCLYLSKENSKLNDTECKTFEFGCPPDSYSVDELFKYPSCVTVENGCFSADKCCQRSVLNTPQHTTPRFDTNQTDWTQIITSIGILLILFINGVVIYVVVNKIKKGNS</sequence>
<reference evidence="4" key="1">
    <citation type="submission" date="2025-08" db="UniProtKB">
        <authorList>
            <consortium name="RefSeq"/>
        </authorList>
    </citation>
    <scope>IDENTIFICATION</scope>
    <source>
        <tissue evidence="4">Whole sample</tissue>
    </source>
</reference>